<evidence type="ECO:0000313" key="1">
    <source>
        <dbReference type="EMBL" id="CAD8051361.1"/>
    </source>
</evidence>
<accession>A0A8S1K9L5</accession>
<keyword evidence="2" id="KW-1185">Reference proteome</keyword>
<name>A0A8S1K9L5_PARPR</name>
<gene>
    <name evidence="1" type="ORF">PPRIM_AZ9-3.1.T0180058</name>
</gene>
<organism evidence="1 2">
    <name type="scientific">Paramecium primaurelia</name>
    <dbReference type="NCBI Taxonomy" id="5886"/>
    <lineage>
        <taxon>Eukaryota</taxon>
        <taxon>Sar</taxon>
        <taxon>Alveolata</taxon>
        <taxon>Ciliophora</taxon>
        <taxon>Intramacronucleata</taxon>
        <taxon>Oligohymenophorea</taxon>
        <taxon>Peniculida</taxon>
        <taxon>Parameciidae</taxon>
        <taxon>Paramecium</taxon>
    </lineage>
</organism>
<reference evidence="1" key="1">
    <citation type="submission" date="2021-01" db="EMBL/GenBank/DDBJ databases">
        <authorList>
            <consortium name="Genoscope - CEA"/>
            <person name="William W."/>
        </authorList>
    </citation>
    <scope>NUCLEOTIDE SEQUENCE</scope>
</reference>
<dbReference type="AlphaFoldDB" id="A0A8S1K9L5"/>
<dbReference type="Proteomes" id="UP000688137">
    <property type="component" value="Unassembled WGS sequence"/>
</dbReference>
<protein>
    <submittedName>
        <fullName evidence="1">Uncharacterized protein</fullName>
    </submittedName>
</protein>
<dbReference type="EMBL" id="CAJJDM010000014">
    <property type="protein sequence ID" value="CAD8051361.1"/>
    <property type="molecule type" value="Genomic_DNA"/>
</dbReference>
<proteinExistence type="predicted"/>
<comment type="caution">
    <text evidence="1">The sequence shown here is derived from an EMBL/GenBank/DDBJ whole genome shotgun (WGS) entry which is preliminary data.</text>
</comment>
<evidence type="ECO:0000313" key="2">
    <source>
        <dbReference type="Proteomes" id="UP000688137"/>
    </source>
</evidence>
<sequence>MNKSQYFCEKITKIGSGNLTIIFKCNTILEQSINAIKRQMHHLNNTQKSNQSQKMTTFLKSYFLKVINYSVLQLLDRIELVFIKCRIL</sequence>